<evidence type="ECO:0000313" key="2">
    <source>
        <dbReference type="Proteomes" id="UP000625711"/>
    </source>
</evidence>
<protein>
    <submittedName>
        <fullName evidence="1">Uncharacterized protein</fullName>
    </submittedName>
</protein>
<sequence>MSSWSAKITEICSGNSHLLSPIICDLSTVGKHVTVDALTLVDHYEPRRQSLMNYPGLEGTFNGRHFGADTSLTRQAASDNGEWIKIDCERVWYGRLAES</sequence>
<dbReference type="EMBL" id="JAACXV010000384">
    <property type="protein sequence ID" value="KAF7278847.1"/>
    <property type="molecule type" value="Genomic_DNA"/>
</dbReference>
<dbReference type="Proteomes" id="UP000625711">
    <property type="component" value="Unassembled WGS sequence"/>
</dbReference>
<dbReference type="AlphaFoldDB" id="A0A834IS27"/>
<proteinExistence type="predicted"/>
<accession>A0A834IS27</accession>
<reference evidence="1" key="1">
    <citation type="submission" date="2020-08" db="EMBL/GenBank/DDBJ databases">
        <title>Genome sequencing and assembly of the red palm weevil Rhynchophorus ferrugineus.</title>
        <authorList>
            <person name="Dias G.B."/>
            <person name="Bergman C.M."/>
            <person name="Manee M."/>
        </authorList>
    </citation>
    <scope>NUCLEOTIDE SEQUENCE</scope>
    <source>
        <strain evidence="1">AA-2017</strain>
        <tissue evidence="1">Whole larva</tissue>
    </source>
</reference>
<gene>
    <name evidence="1" type="ORF">GWI33_007910</name>
</gene>
<organism evidence="1 2">
    <name type="scientific">Rhynchophorus ferrugineus</name>
    <name type="common">Red palm weevil</name>
    <name type="synonym">Curculio ferrugineus</name>
    <dbReference type="NCBI Taxonomy" id="354439"/>
    <lineage>
        <taxon>Eukaryota</taxon>
        <taxon>Metazoa</taxon>
        <taxon>Ecdysozoa</taxon>
        <taxon>Arthropoda</taxon>
        <taxon>Hexapoda</taxon>
        <taxon>Insecta</taxon>
        <taxon>Pterygota</taxon>
        <taxon>Neoptera</taxon>
        <taxon>Endopterygota</taxon>
        <taxon>Coleoptera</taxon>
        <taxon>Polyphaga</taxon>
        <taxon>Cucujiformia</taxon>
        <taxon>Curculionidae</taxon>
        <taxon>Dryophthorinae</taxon>
        <taxon>Rhynchophorus</taxon>
    </lineage>
</organism>
<evidence type="ECO:0000313" key="1">
    <source>
        <dbReference type="EMBL" id="KAF7278847.1"/>
    </source>
</evidence>
<keyword evidence="2" id="KW-1185">Reference proteome</keyword>
<comment type="caution">
    <text evidence="1">The sequence shown here is derived from an EMBL/GenBank/DDBJ whole genome shotgun (WGS) entry which is preliminary data.</text>
</comment>
<name>A0A834IS27_RHYFE</name>